<dbReference type="InterPro" id="IPR036397">
    <property type="entry name" value="RNaseH_sf"/>
</dbReference>
<dbReference type="Pfam" id="PF13358">
    <property type="entry name" value="DDE_3"/>
    <property type="match status" value="1"/>
</dbReference>
<dbReference type="NCBIfam" id="NF033545">
    <property type="entry name" value="transpos_IS630"/>
    <property type="match status" value="1"/>
</dbReference>
<sequence length="323" mass="37206">MPFRKISEDIKQRAMWLYSQGYIPHSCCELLGISQSSFWRFRKNLRLYGSVRHPNSFKAGRPRLLNTPESRSELYALLEENPAMYLDEIQEWLMVAHQIGLARSTLHQNLHELGISYKKLRKAAAERDEVARAEFRQYTQNNWIASQLVFVDETSKDDCTIYRHYGHSVVGHRAQVTQPFVRGQRYSIVAALTIEGYLSARVVEGSVDSIEFLNFIVDEILPRMNPWPQANSVLVMDNCSIHKAEALRIVVEGVGCKLVYLPAYSPDFNPIEESFSSLKHYLRRHYIEMQTAENPILALLEACGHITGELALGWYQHAGYRLQ</sequence>
<dbReference type="InterPro" id="IPR047655">
    <property type="entry name" value="Transpos_IS630-like"/>
</dbReference>
<feature type="domain" description="Tc1-like transposase DDE" evidence="1">
    <location>
        <begin position="147"/>
        <end position="287"/>
    </location>
</feature>
<evidence type="ECO:0000313" key="4">
    <source>
        <dbReference type="Proteomes" id="UP000757232"/>
    </source>
</evidence>
<keyword evidence="4" id="KW-1185">Reference proteome</keyword>
<dbReference type="OrthoDB" id="2266637at2759"/>
<dbReference type="SUPFAM" id="SSF46689">
    <property type="entry name" value="Homeodomain-like"/>
    <property type="match status" value="1"/>
</dbReference>
<dbReference type="EMBL" id="LNZH02000167">
    <property type="protein sequence ID" value="OCB88961.1"/>
    <property type="molecule type" value="Genomic_DNA"/>
</dbReference>
<dbReference type="Proteomes" id="UP000757232">
    <property type="component" value="Unassembled WGS sequence"/>
</dbReference>
<evidence type="ECO:0008006" key="5">
    <source>
        <dbReference type="Google" id="ProtNLM"/>
    </source>
</evidence>
<accession>A0A9Q5HZL9</accession>
<evidence type="ECO:0000259" key="2">
    <source>
        <dbReference type="Pfam" id="PF13592"/>
    </source>
</evidence>
<dbReference type="AlphaFoldDB" id="A0A9Q5HZL9"/>
<dbReference type="Gene3D" id="3.30.420.10">
    <property type="entry name" value="Ribonuclease H-like superfamily/Ribonuclease H"/>
    <property type="match status" value="1"/>
</dbReference>
<evidence type="ECO:0000259" key="1">
    <source>
        <dbReference type="Pfam" id="PF13358"/>
    </source>
</evidence>
<dbReference type="InterPro" id="IPR009057">
    <property type="entry name" value="Homeodomain-like_sf"/>
</dbReference>
<dbReference type="PANTHER" id="PTHR46564:SF1">
    <property type="entry name" value="TRANSPOSASE"/>
    <property type="match status" value="1"/>
</dbReference>
<reference evidence="3" key="1">
    <citation type="submission" date="2016-06" db="EMBL/GenBank/DDBJ databases">
        <title>Draft Genome sequence of the fungus Inonotus baumii.</title>
        <authorList>
            <person name="Zhu H."/>
            <person name="Lin W."/>
        </authorList>
    </citation>
    <scope>NUCLEOTIDE SEQUENCE</scope>
    <source>
        <strain evidence="3">821</strain>
    </source>
</reference>
<feature type="domain" description="Winged helix-turn helix" evidence="2">
    <location>
        <begin position="86"/>
        <end position="137"/>
    </location>
</feature>
<evidence type="ECO:0000313" key="3">
    <source>
        <dbReference type="EMBL" id="OCB88961.1"/>
    </source>
</evidence>
<dbReference type="PANTHER" id="PTHR46564">
    <property type="entry name" value="TRANSPOSASE"/>
    <property type="match status" value="1"/>
</dbReference>
<dbReference type="InterPro" id="IPR038717">
    <property type="entry name" value="Tc1-like_DDE_dom"/>
</dbReference>
<protein>
    <recommendedName>
        <fullName evidence="5">Transposase</fullName>
    </recommendedName>
</protein>
<proteinExistence type="predicted"/>
<dbReference type="Pfam" id="PF13592">
    <property type="entry name" value="HTH_33"/>
    <property type="match status" value="1"/>
</dbReference>
<comment type="caution">
    <text evidence="3">The sequence shown here is derived from an EMBL/GenBank/DDBJ whole genome shotgun (WGS) entry which is preliminary data.</text>
</comment>
<name>A0A9Q5HZL9_SANBA</name>
<gene>
    <name evidence="3" type="ORF">A7U60_g3916</name>
</gene>
<organism evidence="3 4">
    <name type="scientific">Sanghuangporus baumii</name>
    <name type="common">Phellinus baumii</name>
    <dbReference type="NCBI Taxonomy" id="108892"/>
    <lineage>
        <taxon>Eukaryota</taxon>
        <taxon>Fungi</taxon>
        <taxon>Dikarya</taxon>
        <taxon>Basidiomycota</taxon>
        <taxon>Agaricomycotina</taxon>
        <taxon>Agaricomycetes</taxon>
        <taxon>Hymenochaetales</taxon>
        <taxon>Hymenochaetaceae</taxon>
        <taxon>Sanghuangporus</taxon>
    </lineage>
</organism>
<dbReference type="GO" id="GO:0003676">
    <property type="term" value="F:nucleic acid binding"/>
    <property type="evidence" value="ECO:0007669"/>
    <property type="project" value="InterPro"/>
</dbReference>
<dbReference type="InterPro" id="IPR025959">
    <property type="entry name" value="Winged_HTH_dom"/>
</dbReference>